<dbReference type="Proteomes" id="UP000694520">
    <property type="component" value="Chromosome 1"/>
</dbReference>
<name>A0A8B9YB87_BOSMU</name>
<evidence type="ECO:0000256" key="12">
    <source>
        <dbReference type="ARBA" id="ARBA00022842"/>
    </source>
</evidence>
<evidence type="ECO:0000256" key="14">
    <source>
        <dbReference type="ARBA" id="ARBA00048679"/>
    </source>
</evidence>
<reference evidence="18" key="3">
    <citation type="submission" date="2025-09" db="UniProtKB">
        <authorList>
            <consortium name="Ensembl"/>
        </authorList>
    </citation>
    <scope>IDENTIFICATION</scope>
</reference>
<dbReference type="Pfam" id="PF00069">
    <property type="entry name" value="Pkinase"/>
    <property type="match status" value="1"/>
</dbReference>
<dbReference type="SMART" id="SM00220">
    <property type="entry name" value="S_TKc"/>
    <property type="match status" value="1"/>
</dbReference>
<protein>
    <recommendedName>
        <fullName evidence="3">non-specific serine/threonine protein kinase</fullName>
        <ecNumber evidence="3">2.7.11.1</ecNumber>
    </recommendedName>
</protein>
<dbReference type="GeneTree" id="ENSGT00940000154989"/>
<evidence type="ECO:0000313" key="19">
    <source>
        <dbReference type="Proteomes" id="UP000694520"/>
    </source>
</evidence>
<keyword evidence="7" id="KW-0808">Transferase</keyword>
<evidence type="ECO:0000256" key="5">
    <source>
        <dbReference type="ARBA" id="ARBA00022527"/>
    </source>
</evidence>
<gene>
    <name evidence="18" type="primary">SIK1</name>
</gene>
<keyword evidence="19" id="KW-1185">Reference proteome</keyword>
<evidence type="ECO:0000256" key="9">
    <source>
        <dbReference type="ARBA" id="ARBA00022741"/>
    </source>
</evidence>
<evidence type="ECO:0000256" key="8">
    <source>
        <dbReference type="ARBA" id="ARBA00022723"/>
    </source>
</evidence>
<evidence type="ECO:0000256" key="1">
    <source>
        <dbReference type="ARBA" id="ARBA00001946"/>
    </source>
</evidence>
<sequence>MVIMSELSAAPAGSGQGQQKPLRVGFYDIERTLGKGNFAVVKLARHRVTKTQVAIKIIDKARLDSSNLEKIYREVQIMKLLNHPHIIKLYQVMETKDMLYIVTEFAKNGEMFDYLTSNGHLSESEARKKFWQILSAVEYCHSHNIVHRDLKTENLLLDDNMDIKLADFGFGNFYNSGEPLSTWCGSPPYAAPEVFEGKEYEGPQLDIWSLGVVLYVLVCGSLPFDGPNLPALRQRVLEGRFRIPFFMSRDCETLIRRMLVVEPAKRITIAQIRQHRWMQAEPALVLPACPGFSLLGYTSSVGDYDEQALGIMQMLGVDRKKTVEVPQEGLPGDALRSALLCTQPQTLGQSVLQAEMDYDLHSSLQPLMFPVDTSFGGVCRHRSISPSSLLDTAISEEARPGPGLDEEQEVQEPLPSSTGRRHTLAEVSTCFSPGAPPCIVVSPSVASPCEGTSSDSCLTSAGDGLAGLSGHLAAQGLVGACSPLRLASPLLGTQSATPMLQAQGALRGAALLPVSFQEGRRASDTSLTQGLKAFRQQLRKNARTKGFLGLNKIKGLARQVCQPSSSSRASRGGPHAFQLPAQSPGLHGGGAGSWEGRGMLEDVLQQQRLLQLQHHTTAPASCQPAPLVLAPCDGALHMSGLQKDLGLGPSPLLPPHLLQAGVSPVASAAQLLDAHLRISGSTAPSPAAAAPQPRFAMLPVSLEPTGLPHGDCEMEDLTSGPLGTFVLVQ</sequence>
<dbReference type="GO" id="GO:0050321">
    <property type="term" value="F:tau-protein kinase activity"/>
    <property type="evidence" value="ECO:0007669"/>
    <property type="project" value="TreeGrafter"/>
</dbReference>
<dbReference type="PROSITE" id="PS50011">
    <property type="entry name" value="PROTEIN_KINASE_DOM"/>
    <property type="match status" value="1"/>
</dbReference>
<dbReference type="Ensembl" id="ENSBGRT00000038223.1">
    <property type="protein sequence ID" value="ENSBGRP00000033076.1"/>
    <property type="gene ID" value="ENSBGRG00000020700.1"/>
</dbReference>
<accession>A0A8B9YB87</accession>
<evidence type="ECO:0000313" key="18">
    <source>
        <dbReference type="Ensembl" id="ENSBGRP00000033076.1"/>
    </source>
</evidence>
<reference evidence="18" key="2">
    <citation type="submission" date="2025-08" db="UniProtKB">
        <authorList>
            <consortium name="Ensembl"/>
        </authorList>
    </citation>
    <scope>IDENTIFICATION</scope>
</reference>
<evidence type="ECO:0000256" key="15">
    <source>
        <dbReference type="PROSITE-ProRule" id="PRU10141"/>
    </source>
</evidence>
<proteinExistence type="predicted"/>
<dbReference type="GO" id="GO:0000226">
    <property type="term" value="P:microtubule cytoskeleton organization"/>
    <property type="evidence" value="ECO:0007669"/>
    <property type="project" value="TreeGrafter"/>
</dbReference>
<organism evidence="18 19">
    <name type="scientific">Bos mutus grunniens</name>
    <name type="common">Wild yak</name>
    <name type="synonym">Bos grunniens</name>
    <dbReference type="NCBI Taxonomy" id="30521"/>
    <lineage>
        <taxon>Eukaryota</taxon>
        <taxon>Metazoa</taxon>
        <taxon>Chordata</taxon>
        <taxon>Craniata</taxon>
        <taxon>Vertebrata</taxon>
        <taxon>Euteleostomi</taxon>
        <taxon>Mammalia</taxon>
        <taxon>Eutheria</taxon>
        <taxon>Laurasiatheria</taxon>
        <taxon>Artiodactyla</taxon>
        <taxon>Ruminantia</taxon>
        <taxon>Pecora</taxon>
        <taxon>Bovidae</taxon>
        <taxon>Bovinae</taxon>
        <taxon>Bos</taxon>
    </lineage>
</organism>
<dbReference type="PANTHER" id="PTHR24346">
    <property type="entry name" value="MAP/MICROTUBULE AFFINITY-REGULATING KINASE"/>
    <property type="match status" value="1"/>
</dbReference>
<dbReference type="InterPro" id="IPR017441">
    <property type="entry name" value="Protein_kinase_ATP_BS"/>
</dbReference>
<dbReference type="GO" id="GO:0005524">
    <property type="term" value="F:ATP binding"/>
    <property type="evidence" value="ECO:0007669"/>
    <property type="project" value="UniProtKB-UniRule"/>
</dbReference>
<dbReference type="FunFam" id="3.30.200.20:FF:000003">
    <property type="entry name" value="Non-specific serine/threonine protein kinase"/>
    <property type="match status" value="1"/>
</dbReference>
<dbReference type="GO" id="GO:0005737">
    <property type="term" value="C:cytoplasm"/>
    <property type="evidence" value="ECO:0007669"/>
    <property type="project" value="UniProtKB-SubCell"/>
</dbReference>
<feature type="domain" description="Protein kinase" evidence="17">
    <location>
        <begin position="27"/>
        <end position="278"/>
    </location>
</feature>
<comment type="cofactor">
    <cofactor evidence="1">
        <name>Mg(2+)</name>
        <dbReference type="ChEBI" id="CHEBI:18420"/>
    </cofactor>
</comment>
<keyword evidence="9 15" id="KW-0547">Nucleotide-binding</keyword>
<evidence type="ECO:0000256" key="13">
    <source>
        <dbReference type="ARBA" id="ARBA00047899"/>
    </source>
</evidence>
<dbReference type="PROSITE" id="PS00108">
    <property type="entry name" value="PROTEIN_KINASE_ST"/>
    <property type="match status" value="1"/>
</dbReference>
<dbReference type="InterPro" id="IPR008271">
    <property type="entry name" value="Ser/Thr_kinase_AS"/>
</dbReference>
<evidence type="ECO:0000256" key="2">
    <source>
        <dbReference type="ARBA" id="ARBA00004496"/>
    </source>
</evidence>
<dbReference type="PANTHER" id="PTHR24346:SF47">
    <property type="entry name" value="SERINE_THREONINE-PROTEIN KINASE SIK2-RELATED"/>
    <property type="match status" value="1"/>
</dbReference>
<evidence type="ECO:0000256" key="6">
    <source>
        <dbReference type="ARBA" id="ARBA00022553"/>
    </source>
</evidence>
<dbReference type="InterPro" id="IPR000719">
    <property type="entry name" value="Prot_kinase_dom"/>
</dbReference>
<evidence type="ECO:0000259" key="17">
    <source>
        <dbReference type="PROSITE" id="PS50011"/>
    </source>
</evidence>
<dbReference type="Gene3D" id="1.10.510.10">
    <property type="entry name" value="Transferase(Phosphotransferase) domain 1"/>
    <property type="match status" value="1"/>
</dbReference>
<evidence type="ECO:0000256" key="16">
    <source>
        <dbReference type="SAM" id="MobiDB-lite"/>
    </source>
</evidence>
<keyword evidence="5" id="KW-0723">Serine/threonine-protein kinase</keyword>
<dbReference type="EC" id="2.7.11.1" evidence="3"/>
<evidence type="ECO:0000256" key="4">
    <source>
        <dbReference type="ARBA" id="ARBA00022490"/>
    </source>
</evidence>
<comment type="catalytic activity">
    <reaction evidence="13">
        <text>L-threonyl-[protein] + ATP = O-phospho-L-threonyl-[protein] + ADP + H(+)</text>
        <dbReference type="Rhea" id="RHEA:46608"/>
        <dbReference type="Rhea" id="RHEA-COMP:11060"/>
        <dbReference type="Rhea" id="RHEA-COMP:11605"/>
        <dbReference type="ChEBI" id="CHEBI:15378"/>
        <dbReference type="ChEBI" id="CHEBI:30013"/>
        <dbReference type="ChEBI" id="CHEBI:30616"/>
        <dbReference type="ChEBI" id="CHEBI:61977"/>
        <dbReference type="ChEBI" id="CHEBI:456216"/>
        <dbReference type="EC" id="2.7.11.1"/>
    </reaction>
</comment>
<feature type="region of interest" description="Disordered" evidence="16">
    <location>
        <begin position="561"/>
        <end position="593"/>
    </location>
</feature>
<dbReference type="GO" id="GO:0046872">
    <property type="term" value="F:metal ion binding"/>
    <property type="evidence" value="ECO:0007669"/>
    <property type="project" value="UniProtKB-KW"/>
</dbReference>
<dbReference type="AlphaFoldDB" id="A0A8B9YB87"/>
<comment type="catalytic activity">
    <reaction evidence="14">
        <text>L-seryl-[protein] + ATP = O-phospho-L-seryl-[protein] + ADP + H(+)</text>
        <dbReference type="Rhea" id="RHEA:17989"/>
        <dbReference type="Rhea" id="RHEA-COMP:9863"/>
        <dbReference type="Rhea" id="RHEA-COMP:11604"/>
        <dbReference type="ChEBI" id="CHEBI:15378"/>
        <dbReference type="ChEBI" id="CHEBI:29999"/>
        <dbReference type="ChEBI" id="CHEBI:30616"/>
        <dbReference type="ChEBI" id="CHEBI:83421"/>
        <dbReference type="ChEBI" id="CHEBI:456216"/>
        <dbReference type="EC" id="2.7.11.1"/>
    </reaction>
</comment>
<dbReference type="SUPFAM" id="SSF56112">
    <property type="entry name" value="Protein kinase-like (PK-like)"/>
    <property type="match status" value="1"/>
</dbReference>
<comment type="subcellular location">
    <subcellularLocation>
        <location evidence="2">Cytoplasm</location>
    </subcellularLocation>
</comment>
<dbReference type="GO" id="GO:0035556">
    <property type="term" value="P:intracellular signal transduction"/>
    <property type="evidence" value="ECO:0007669"/>
    <property type="project" value="TreeGrafter"/>
</dbReference>
<dbReference type="InterPro" id="IPR034672">
    <property type="entry name" value="SIK"/>
</dbReference>
<keyword evidence="8" id="KW-0479">Metal-binding</keyword>
<dbReference type="PROSITE" id="PS00107">
    <property type="entry name" value="PROTEIN_KINASE_ATP"/>
    <property type="match status" value="1"/>
</dbReference>
<dbReference type="InterPro" id="IPR011009">
    <property type="entry name" value="Kinase-like_dom_sf"/>
</dbReference>
<keyword evidence="10" id="KW-0418">Kinase</keyword>
<keyword evidence="12" id="KW-0460">Magnesium</keyword>
<reference evidence="18" key="1">
    <citation type="submission" date="2019-05" db="EMBL/GenBank/DDBJ databases">
        <authorList>
            <person name="Zhang S."/>
            <person name="Liu J."/>
        </authorList>
    </citation>
    <scope>NUCLEOTIDE SEQUENCE [LARGE SCALE GENOMIC DNA]</scope>
</reference>
<evidence type="ECO:0000256" key="7">
    <source>
        <dbReference type="ARBA" id="ARBA00022679"/>
    </source>
</evidence>
<evidence type="ECO:0000256" key="10">
    <source>
        <dbReference type="ARBA" id="ARBA00022777"/>
    </source>
</evidence>
<keyword evidence="4" id="KW-0963">Cytoplasm</keyword>
<dbReference type="FunFam" id="1.10.510.10:FF:000154">
    <property type="entry name" value="Serine/threonine-protein kinase SIK2"/>
    <property type="match status" value="1"/>
</dbReference>
<feature type="compositionally biased region" description="Low complexity" evidence="16">
    <location>
        <begin position="563"/>
        <end position="576"/>
    </location>
</feature>
<evidence type="ECO:0000256" key="3">
    <source>
        <dbReference type="ARBA" id="ARBA00012513"/>
    </source>
</evidence>
<dbReference type="CDD" id="cd14071">
    <property type="entry name" value="STKc_SIK"/>
    <property type="match status" value="1"/>
</dbReference>
<feature type="region of interest" description="Disordered" evidence="16">
    <location>
        <begin position="390"/>
        <end position="421"/>
    </location>
</feature>
<evidence type="ECO:0000256" key="11">
    <source>
        <dbReference type="ARBA" id="ARBA00022840"/>
    </source>
</evidence>
<feature type="binding site" evidence="15">
    <location>
        <position position="56"/>
    </location>
    <ligand>
        <name>ATP</name>
        <dbReference type="ChEBI" id="CHEBI:30616"/>
    </ligand>
</feature>
<keyword evidence="11 15" id="KW-0067">ATP-binding</keyword>
<keyword evidence="6" id="KW-0597">Phosphoprotein</keyword>